<dbReference type="Proteomes" id="UP001143910">
    <property type="component" value="Unassembled WGS sequence"/>
</dbReference>
<name>A0ACC1NFQ8_9HYPO</name>
<accession>A0ACC1NFQ8</accession>
<evidence type="ECO:0000313" key="1">
    <source>
        <dbReference type="EMBL" id="KAJ2977351.1"/>
    </source>
</evidence>
<reference evidence="1" key="1">
    <citation type="submission" date="2022-08" db="EMBL/GenBank/DDBJ databases">
        <title>Genome Sequence of Lecanicillium fungicola.</title>
        <authorList>
            <person name="Buettner E."/>
        </authorList>
    </citation>
    <scope>NUCLEOTIDE SEQUENCE</scope>
    <source>
        <strain evidence="1">Babe33</strain>
    </source>
</reference>
<comment type="caution">
    <text evidence="1">The sequence shown here is derived from an EMBL/GenBank/DDBJ whole genome shotgun (WGS) entry which is preliminary data.</text>
</comment>
<proteinExistence type="predicted"/>
<protein>
    <submittedName>
        <fullName evidence="1">Uncharacterized protein</fullName>
    </submittedName>
</protein>
<keyword evidence="2" id="KW-1185">Reference proteome</keyword>
<organism evidence="1 2">
    <name type="scientific">Zarea fungicola</name>
    <dbReference type="NCBI Taxonomy" id="93591"/>
    <lineage>
        <taxon>Eukaryota</taxon>
        <taxon>Fungi</taxon>
        <taxon>Dikarya</taxon>
        <taxon>Ascomycota</taxon>
        <taxon>Pezizomycotina</taxon>
        <taxon>Sordariomycetes</taxon>
        <taxon>Hypocreomycetidae</taxon>
        <taxon>Hypocreales</taxon>
        <taxon>Cordycipitaceae</taxon>
        <taxon>Zarea</taxon>
    </lineage>
</organism>
<dbReference type="EMBL" id="JANJQO010000480">
    <property type="protein sequence ID" value="KAJ2977351.1"/>
    <property type="molecule type" value="Genomic_DNA"/>
</dbReference>
<sequence length="164" mass="17568">MARSIETNELPSLALARKTPRTCSSTALVSIVLDTVLVALNSFNAYALISMSRRSTSRKSEADYATNKLTSLSNLLAYSFAAGASAALHAAVGVASMVTGQHLTIYKWTHFGLAIVLVAAGSCIAIEIFRLGRSFYIGFGEHNTLYFQVLYYGSLSQLIYGGVA</sequence>
<evidence type="ECO:0000313" key="2">
    <source>
        <dbReference type="Proteomes" id="UP001143910"/>
    </source>
</evidence>
<gene>
    <name evidence="1" type="ORF">NQ176_g4426</name>
</gene>